<dbReference type="RefSeq" id="WP_160196776.1">
    <property type="nucleotide sequence ID" value="NZ_QXXA01000005.1"/>
</dbReference>
<gene>
    <name evidence="1" type="ORF">D3Z33_05440</name>
</gene>
<evidence type="ECO:0000313" key="1">
    <source>
        <dbReference type="EMBL" id="NBI06304.1"/>
    </source>
</evidence>
<dbReference type="AlphaFoldDB" id="A0A845QWD7"/>
<reference evidence="1 2" key="1">
    <citation type="submission" date="2018-08" db="EMBL/GenBank/DDBJ databases">
        <title>Murine metabolic-syndrome-specific gut microbial biobank.</title>
        <authorList>
            <person name="Liu C."/>
        </authorList>
    </citation>
    <scope>NUCLEOTIDE SEQUENCE [LARGE SCALE GENOMIC DNA]</scope>
    <source>
        <strain evidence="1 2">583</strain>
    </source>
</reference>
<sequence length="98" mass="11911">MRGQQSFSNKEKNMSIIYNISNLLKRVKPDMKNNDFEYEEEMKNLKQAHKEWTQAEIYFESVKDDELIDHAIYNLEAAKKKYFYLLNRVREKIEKEKA</sequence>
<comment type="caution">
    <text evidence="1">The sequence shown here is derived from an EMBL/GenBank/DDBJ whole genome shotgun (WGS) entry which is preliminary data.</text>
</comment>
<proteinExistence type="predicted"/>
<name>A0A845QWD7_9CLOT</name>
<dbReference type="Proteomes" id="UP000467132">
    <property type="component" value="Unassembled WGS sequence"/>
</dbReference>
<dbReference type="Pfam" id="PF10704">
    <property type="entry name" value="DUF2508"/>
    <property type="match status" value="1"/>
</dbReference>
<accession>A0A845QWD7</accession>
<evidence type="ECO:0000313" key="2">
    <source>
        <dbReference type="Proteomes" id="UP000467132"/>
    </source>
</evidence>
<keyword evidence="2" id="KW-1185">Reference proteome</keyword>
<protein>
    <submittedName>
        <fullName evidence="1">DUF2508 family protein</fullName>
    </submittedName>
</protein>
<dbReference type="OrthoDB" id="1809893at2"/>
<dbReference type="InterPro" id="IPR019644">
    <property type="entry name" value="DUF2508"/>
</dbReference>
<dbReference type="EMBL" id="QXXA01000005">
    <property type="protein sequence ID" value="NBI06304.1"/>
    <property type="molecule type" value="Genomic_DNA"/>
</dbReference>
<organism evidence="1 2">
    <name type="scientific">Senegalia massiliensis</name>
    <dbReference type="NCBI Taxonomy" id="1720316"/>
    <lineage>
        <taxon>Bacteria</taxon>
        <taxon>Bacillati</taxon>
        <taxon>Bacillota</taxon>
        <taxon>Clostridia</taxon>
        <taxon>Eubacteriales</taxon>
        <taxon>Clostridiaceae</taxon>
        <taxon>Senegalia</taxon>
    </lineage>
</organism>